<keyword evidence="2" id="KW-1185">Reference proteome</keyword>
<comment type="caution">
    <text evidence="1">The sequence shown here is derived from an EMBL/GenBank/DDBJ whole genome shotgun (WGS) entry which is preliminary data.</text>
</comment>
<protein>
    <submittedName>
        <fullName evidence="1">Uncharacterized protein</fullName>
    </submittedName>
</protein>
<organism evidence="1 2">
    <name type="scientific">Streptomyces levis</name>
    <dbReference type="NCBI Taxonomy" id="285566"/>
    <lineage>
        <taxon>Bacteria</taxon>
        <taxon>Bacillati</taxon>
        <taxon>Actinomycetota</taxon>
        <taxon>Actinomycetes</taxon>
        <taxon>Kitasatosporales</taxon>
        <taxon>Streptomycetaceae</taxon>
        <taxon>Streptomyces</taxon>
    </lineage>
</organism>
<name>A0ABN3P2P0_9ACTN</name>
<reference evidence="1 2" key="1">
    <citation type="journal article" date="2019" name="Int. J. Syst. Evol. Microbiol.">
        <title>The Global Catalogue of Microorganisms (GCM) 10K type strain sequencing project: providing services to taxonomists for standard genome sequencing and annotation.</title>
        <authorList>
            <consortium name="The Broad Institute Genomics Platform"/>
            <consortium name="The Broad Institute Genome Sequencing Center for Infectious Disease"/>
            <person name="Wu L."/>
            <person name="Ma J."/>
        </authorList>
    </citation>
    <scope>NUCLEOTIDE SEQUENCE [LARGE SCALE GENOMIC DNA]</scope>
    <source>
        <strain evidence="1 2">JCM 6924</strain>
    </source>
</reference>
<dbReference type="EMBL" id="BAAATM010000016">
    <property type="protein sequence ID" value="GAA2545022.1"/>
    <property type="molecule type" value="Genomic_DNA"/>
</dbReference>
<evidence type="ECO:0000313" key="1">
    <source>
        <dbReference type="EMBL" id="GAA2545022.1"/>
    </source>
</evidence>
<gene>
    <name evidence="1" type="ORF">GCM10010423_50470</name>
</gene>
<sequence length="104" mass="11847">MHGDSMSDLYIDGEMLNRVRHNLRDIDELFAKPIHAMADIDAKAMGASDLERRMEEFGDEWSYGIKQLRKFSKGAAKTLDTIEKAFDQLDLDLAKELSKAAKKK</sequence>
<evidence type="ECO:0000313" key="2">
    <source>
        <dbReference type="Proteomes" id="UP001501095"/>
    </source>
</evidence>
<accession>A0ABN3P2P0</accession>
<proteinExistence type="predicted"/>
<dbReference type="Proteomes" id="UP001501095">
    <property type="component" value="Unassembled WGS sequence"/>
</dbReference>